<reference evidence="2 3" key="1">
    <citation type="journal article" date="2015" name="Sci. Rep.">
        <title>A comparative genomics and reductive dehalogenase gene transcription study of two chloroethene-respiring bacteria, Dehalococcoides mccartyi strains MB and 11a.</title>
        <authorList>
            <person name="Low A."/>
            <person name="Shen Z."/>
            <person name="Cheng D."/>
            <person name="Rogers M.J."/>
            <person name="Lee P.K."/>
            <person name="He J."/>
        </authorList>
    </citation>
    <scope>NUCLEOTIDE SEQUENCE [LARGE SCALE GENOMIC DNA]</scope>
    <source>
        <strain evidence="2 3">MB</strain>
    </source>
</reference>
<organism evidence="2 3">
    <name type="scientific">Dehalococcoides mccartyi</name>
    <dbReference type="NCBI Taxonomy" id="61435"/>
    <lineage>
        <taxon>Bacteria</taxon>
        <taxon>Bacillati</taxon>
        <taxon>Chloroflexota</taxon>
        <taxon>Dehalococcoidia</taxon>
        <taxon>Dehalococcoidales</taxon>
        <taxon>Dehalococcoidaceae</taxon>
        <taxon>Dehalococcoides</taxon>
    </lineage>
</organism>
<dbReference type="EMBL" id="AP017649">
    <property type="protein sequence ID" value="BAZ97397.1"/>
    <property type="molecule type" value="Genomic_DNA"/>
</dbReference>
<evidence type="ECO:0000313" key="4">
    <source>
        <dbReference type="Proteomes" id="UP000218257"/>
    </source>
</evidence>
<sequence length="88" mass="9885">MVDWQITACTILCEAVCDEITIIVKDDGSVRCTAYDIYGSPSRDTLKEMSKRAKKCGHGLKCEGPLCHRVISYRDKIMNEERGQNESA</sequence>
<name>A0A0V8LX68_9CHLR</name>
<dbReference type="GeneID" id="3229741"/>
<evidence type="ECO:0000313" key="2">
    <source>
        <dbReference type="EMBL" id="KSV16120.1"/>
    </source>
</evidence>
<accession>A0A0V8LX68</accession>
<protein>
    <submittedName>
        <fullName evidence="2">Uncharacterized protein</fullName>
    </submittedName>
</protein>
<dbReference type="OrthoDB" id="164404at2"/>
<proteinExistence type="predicted"/>
<dbReference type="EMBL" id="JGYD01000029">
    <property type="protein sequence ID" value="KSV16120.1"/>
    <property type="molecule type" value="Genomic_DNA"/>
</dbReference>
<reference evidence="1 4" key="2">
    <citation type="journal article" date="2017" name="Sci. Rep.">
        <title>Isolation and genomic characterization of a Dehalococcoides strain suggests genomic rearrangement during culture.</title>
        <authorList>
            <person name="Yohda M."/>
            <person name="Ikegami K."/>
            <person name="Aita Y."/>
            <person name="Kitajima M."/>
            <person name="Takechi A."/>
            <person name="Iwamoto M."/>
            <person name="Fukuda T."/>
            <person name="Tamura N."/>
            <person name="Shibasaki J."/>
            <person name="Koike S."/>
            <person name="Komatsu D."/>
            <person name="Miyagi S."/>
            <person name="Nishimura M."/>
            <person name="Uchino Y."/>
            <person name="Shiroma A."/>
            <person name="Shimoji M."/>
            <person name="Tamotsu H."/>
            <person name="Ashimine N."/>
            <person name="Shinzato M."/>
            <person name="Ohki S."/>
            <person name="Nakano K."/>
            <person name="Teruya K."/>
            <person name="Satou K."/>
            <person name="Hirano T."/>
            <person name="Yagi O."/>
        </authorList>
    </citation>
    <scope>NUCLEOTIDE SEQUENCE [LARGE SCALE GENOMIC DNA]</scope>
    <source>
        <strain evidence="1 4">UCH-ATV1</strain>
    </source>
</reference>
<dbReference type="RefSeq" id="WP_010936643.1">
    <property type="nucleotide sequence ID" value="NZ_AP017649.1"/>
</dbReference>
<evidence type="ECO:0000313" key="1">
    <source>
        <dbReference type="EMBL" id="BAZ97397.1"/>
    </source>
</evidence>
<dbReference type="Proteomes" id="UP000053577">
    <property type="component" value="Unassembled WGS sequence"/>
</dbReference>
<gene>
    <name evidence="2" type="ORF">DA01_08540</name>
    <name evidence="1" type="ORF">DEHALATV1_0769</name>
</gene>
<evidence type="ECO:0000313" key="3">
    <source>
        <dbReference type="Proteomes" id="UP000053577"/>
    </source>
</evidence>
<dbReference type="AlphaFoldDB" id="A0A0V8LX68"/>
<dbReference type="PATRIC" id="fig|61435.5.peg.1680"/>
<dbReference type="Proteomes" id="UP000218257">
    <property type="component" value="Chromosome"/>
</dbReference>